<sequence>KTPGPLIHNRQVLQVLESRGILTTDQSDDATGTAVIRAHGLSLQEHEELRRHCEELLDATCPHVRRVQEIVERYAAEGYLCVVVGDRGHAEVNALISYAGQAGRVISGPEEVESLPPADKVVVVAQTTQDQELFRRTIKQVRGRYGECLVFETICQSTGQRQAEVRELARKVEAMIVVGGFNSANTRRLAQISAATGAPTYYVETDAQLDIARILQYERVGLTAGASTPNWMIKKVIRRLADEHRKRTRSGLHLARLVLRGLVSVNLYAAG</sequence>
<dbReference type="PANTHER" id="PTHR30426">
    <property type="entry name" value="4-HYDROXY-3-METHYLBUT-2-ENYL DIPHOSPHATE REDUCTASE"/>
    <property type="match status" value="1"/>
</dbReference>
<dbReference type="EMBL" id="BARU01026995">
    <property type="protein sequence ID" value="GAH69219.1"/>
    <property type="molecule type" value="Genomic_DNA"/>
</dbReference>
<reference evidence="6" key="1">
    <citation type="journal article" date="2014" name="Front. Microbiol.">
        <title>High frequency of phylogenetically diverse reductive dehalogenase-homologous genes in deep subseafloor sedimentary metagenomes.</title>
        <authorList>
            <person name="Kawai M."/>
            <person name="Futagami T."/>
            <person name="Toyoda A."/>
            <person name="Takaki Y."/>
            <person name="Nishi S."/>
            <person name="Hori S."/>
            <person name="Arai W."/>
            <person name="Tsubouchi T."/>
            <person name="Morono Y."/>
            <person name="Uchiyama I."/>
            <person name="Ito T."/>
            <person name="Fujiyama A."/>
            <person name="Inagaki F."/>
            <person name="Takami H."/>
        </authorList>
    </citation>
    <scope>NUCLEOTIDE SEQUENCE</scope>
    <source>
        <strain evidence="6">Expedition CK06-06</strain>
    </source>
</reference>
<comment type="cofactor">
    <cofactor evidence="1">
        <name>[4Fe-4S] cluster</name>
        <dbReference type="ChEBI" id="CHEBI:49883"/>
    </cofactor>
</comment>
<organism evidence="6">
    <name type="scientific">marine sediment metagenome</name>
    <dbReference type="NCBI Taxonomy" id="412755"/>
    <lineage>
        <taxon>unclassified sequences</taxon>
        <taxon>metagenomes</taxon>
        <taxon>ecological metagenomes</taxon>
    </lineage>
</organism>
<keyword evidence="2" id="KW-0004">4Fe-4S</keyword>
<dbReference type="CDD" id="cd13944">
    <property type="entry name" value="lytB_ispH"/>
    <property type="match status" value="1"/>
</dbReference>
<dbReference type="GO" id="GO:0019288">
    <property type="term" value="P:isopentenyl diphosphate biosynthetic process, methylerythritol 4-phosphate pathway"/>
    <property type="evidence" value="ECO:0007669"/>
    <property type="project" value="InterPro"/>
</dbReference>
<dbReference type="Gene3D" id="3.40.1010.20">
    <property type="entry name" value="4-hydroxy-3-methylbut-2-enyl diphosphate reductase, catalytic domain"/>
    <property type="match status" value="2"/>
</dbReference>
<dbReference type="NCBIfam" id="TIGR00216">
    <property type="entry name" value="ispH_lytB"/>
    <property type="match status" value="1"/>
</dbReference>
<feature type="non-terminal residue" evidence="6">
    <location>
        <position position="1"/>
    </location>
</feature>
<evidence type="ECO:0000313" key="6">
    <source>
        <dbReference type="EMBL" id="GAH69219.1"/>
    </source>
</evidence>
<evidence type="ECO:0000256" key="3">
    <source>
        <dbReference type="ARBA" id="ARBA00022723"/>
    </source>
</evidence>
<dbReference type="GO" id="GO:0051745">
    <property type="term" value="F:4-hydroxy-3-methylbut-2-enyl diphosphate reductase activity"/>
    <property type="evidence" value="ECO:0007669"/>
    <property type="project" value="InterPro"/>
</dbReference>
<evidence type="ECO:0000256" key="2">
    <source>
        <dbReference type="ARBA" id="ARBA00022485"/>
    </source>
</evidence>
<evidence type="ECO:0000256" key="1">
    <source>
        <dbReference type="ARBA" id="ARBA00001966"/>
    </source>
</evidence>
<dbReference type="AlphaFoldDB" id="X1ISY5"/>
<evidence type="ECO:0000256" key="4">
    <source>
        <dbReference type="ARBA" id="ARBA00023004"/>
    </source>
</evidence>
<dbReference type="PANTHER" id="PTHR30426:SF0">
    <property type="entry name" value="4-HYDROXY-3-METHYLBUT-2-ENYL DIPHOSPHATE REDUCTASE"/>
    <property type="match status" value="1"/>
</dbReference>
<proteinExistence type="predicted"/>
<feature type="non-terminal residue" evidence="6">
    <location>
        <position position="271"/>
    </location>
</feature>
<dbReference type="GO" id="GO:0051539">
    <property type="term" value="F:4 iron, 4 sulfur cluster binding"/>
    <property type="evidence" value="ECO:0007669"/>
    <property type="project" value="UniProtKB-KW"/>
</dbReference>
<evidence type="ECO:0000256" key="5">
    <source>
        <dbReference type="ARBA" id="ARBA00023014"/>
    </source>
</evidence>
<protein>
    <recommendedName>
        <fullName evidence="7">4-hydroxy-3-methylbut-2-enyl diphosphate reductase</fullName>
    </recommendedName>
</protein>
<keyword evidence="4" id="KW-0408">Iron</keyword>
<dbReference type="Pfam" id="PF02401">
    <property type="entry name" value="LYTB"/>
    <property type="match status" value="1"/>
</dbReference>
<dbReference type="InterPro" id="IPR003451">
    <property type="entry name" value="LytB/IspH"/>
</dbReference>
<dbReference type="GO" id="GO:0046872">
    <property type="term" value="F:metal ion binding"/>
    <property type="evidence" value="ECO:0007669"/>
    <property type="project" value="UniProtKB-KW"/>
</dbReference>
<comment type="caution">
    <text evidence="6">The sequence shown here is derived from an EMBL/GenBank/DDBJ whole genome shotgun (WGS) entry which is preliminary data.</text>
</comment>
<evidence type="ECO:0008006" key="7">
    <source>
        <dbReference type="Google" id="ProtNLM"/>
    </source>
</evidence>
<keyword evidence="3" id="KW-0479">Metal-binding</keyword>
<dbReference type="Gene3D" id="3.40.50.11270">
    <property type="match status" value="1"/>
</dbReference>
<name>X1ISY5_9ZZZZ</name>
<dbReference type="GO" id="GO:0050992">
    <property type="term" value="P:dimethylallyl diphosphate biosynthetic process"/>
    <property type="evidence" value="ECO:0007669"/>
    <property type="project" value="InterPro"/>
</dbReference>
<keyword evidence="5" id="KW-0411">Iron-sulfur</keyword>
<gene>
    <name evidence="6" type="ORF">S03H2_43297</name>
</gene>
<accession>X1ISY5</accession>